<evidence type="ECO:0000313" key="2">
    <source>
        <dbReference type="EMBL" id="CAK0780999.1"/>
    </source>
</evidence>
<reference evidence="2 3" key="1">
    <citation type="submission" date="2023-10" db="EMBL/GenBank/DDBJ databases">
        <authorList>
            <person name="Maclean D."/>
            <person name="Macfadyen A."/>
        </authorList>
    </citation>
    <scope>NUCLEOTIDE SEQUENCE [LARGE SCALE GENOMIC DNA]</scope>
</reference>
<organism evidence="2 3">
    <name type="scientific">Coccomyxa viridis</name>
    <dbReference type="NCBI Taxonomy" id="1274662"/>
    <lineage>
        <taxon>Eukaryota</taxon>
        <taxon>Viridiplantae</taxon>
        <taxon>Chlorophyta</taxon>
        <taxon>core chlorophytes</taxon>
        <taxon>Trebouxiophyceae</taxon>
        <taxon>Trebouxiophyceae incertae sedis</taxon>
        <taxon>Coccomyxaceae</taxon>
        <taxon>Coccomyxa</taxon>
    </lineage>
</organism>
<dbReference type="InterPro" id="IPR013766">
    <property type="entry name" value="Thioredoxin_domain"/>
</dbReference>
<dbReference type="CDD" id="cd02969">
    <property type="entry name" value="PRX_like1"/>
    <property type="match status" value="1"/>
</dbReference>
<dbReference type="InterPro" id="IPR036249">
    <property type="entry name" value="Thioredoxin-like_sf"/>
</dbReference>
<dbReference type="GO" id="GO:0016209">
    <property type="term" value="F:antioxidant activity"/>
    <property type="evidence" value="ECO:0007669"/>
    <property type="project" value="InterPro"/>
</dbReference>
<dbReference type="Gene3D" id="3.40.30.10">
    <property type="entry name" value="Glutaredoxin"/>
    <property type="match status" value="1"/>
</dbReference>
<dbReference type="InterPro" id="IPR047262">
    <property type="entry name" value="PRX-like1"/>
</dbReference>
<proteinExistence type="predicted"/>
<dbReference type="PROSITE" id="PS51352">
    <property type="entry name" value="THIOREDOXIN_2"/>
    <property type="match status" value="1"/>
</dbReference>
<accession>A0AAV1I4Z1</accession>
<dbReference type="Pfam" id="PF00578">
    <property type="entry name" value="AhpC-TSA"/>
    <property type="match status" value="1"/>
</dbReference>
<evidence type="ECO:0000313" key="3">
    <source>
        <dbReference type="Proteomes" id="UP001314263"/>
    </source>
</evidence>
<evidence type="ECO:0000259" key="1">
    <source>
        <dbReference type="PROSITE" id="PS51352"/>
    </source>
</evidence>
<dbReference type="PANTHER" id="PTHR43640:SF1">
    <property type="entry name" value="THIOREDOXIN-DEPENDENT PEROXIREDOXIN"/>
    <property type="match status" value="1"/>
</dbReference>
<feature type="domain" description="Thioredoxin" evidence="1">
    <location>
        <begin position="77"/>
        <end position="234"/>
    </location>
</feature>
<dbReference type="Proteomes" id="UP001314263">
    <property type="component" value="Unassembled WGS sequence"/>
</dbReference>
<dbReference type="AlphaFoldDB" id="A0AAV1I4Z1"/>
<keyword evidence="3" id="KW-1185">Reference proteome</keyword>
<dbReference type="GO" id="GO:0016491">
    <property type="term" value="F:oxidoreductase activity"/>
    <property type="evidence" value="ECO:0007669"/>
    <property type="project" value="InterPro"/>
</dbReference>
<dbReference type="InterPro" id="IPR000866">
    <property type="entry name" value="AhpC/TSA"/>
</dbReference>
<dbReference type="EMBL" id="CAUYUE010000006">
    <property type="protein sequence ID" value="CAK0780999.1"/>
    <property type="molecule type" value="Genomic_DNA"/>
</dbReference>
<gene>
    <name evidence="2" type="ORF">CVIRNUC_005250</name>
</gene>
<dbReference type="SUPFAM" id="SSF52833">
    <property type="entry name" value="Thioredoxin-like"/>
    <property type="match status" value="1"/>
</dbReference>
<name>A0AAV1I4Z1_9CHLO</name>
<dbReference type="PANTHER" id="PTHR43640">
    <property type="entry name" value="OS07G0260300 PROTEIN"/>
    <property type="match status" value="1"/>
</dbReference>
<sequence>MSSAHCTSALRSDTRPCWGCQGHRLVKLHVRPTPGWPCKRNCFSLQLVGRRSYTKRYKAQHRAIVPTVMVLTESTPFEIGTKAPAFQLPEPVTGKIRTLEEISEGASATLVMFICNHCPFVKLLKEGMVNLAKDYQSRGLATVAISSNSVKTHPQDGPEEMAADAQAFGYPFPYLYDETQEVAKAYRALCTPEFMVFDSKLELQYHGQFDSARPSKDVSVTGEDLRAALDDILAGKPVQKPIKPSVGCSIKWHP</sequence>
<comment type="caution">
    <text evidence="2">The sequence shown here is derived from an EMBL/GenBank/DDBJ whole genome shotgun (WGS) entry which is preliminary data.</text>
</comment>
<protein>
    <recommendedName>
        <fullName evidence="1">Thioredoxin domain-containing protein</fullName>
    </recommendedName>
</protein>